<accession>A0A1X0Y2N1</accession>
<dbReference type="PANTHER" id="PTHR33570">
    <property type="entry name" value="4-CARBOXYMUCONOLACTONE DECARBOXYLASE FAMILY PROTEIN"/>
    <property type="match status" value="1"/>
</dbReference>
<dbReference type="SUPFAM" id="SSF69118">
    <property type="entry name" value="AhpD-like"/>
    <property type="match status" value="1"/>
</dbReference>
<dbReference type="STRING" id="1969733.B5V00_10435"/>
<dbReference type="Gene3D" id="1.20.1290.10">
    <property type="entry name" value="AhpD-like"/>
    <property type="match status" value="1"/>
</dbReference>
<proteinExistence type="predicted"/>
<dbReference type="AlphaFoldDB" id="A0A1X0Y2N1"/>
<dbReference type="InterPro" id="IPR003779">
    <property type="entry name" value="CMD-like"/>
</dbReference>
<evidence type="ECO:0000313" key="3">
    <source>
        <dbReference type="Proteomes" id="UP000193136"/>
    </source>
</evidence>
<dbReference type="Pfam" id="PF02627">
    <property type="entry name" value="CMD"/>
    <property type="match status" value="1"/>
</dbReference>
<dbReference type="Proteomes" id="UP000193136">
    <property type="component" value="Unassembled WGS sequence"/>
</dbReference>
<reference evidence="2 3" key="1">
    <citation type="submission" date="2017-03" db="EMBL/GenBank/DDBJ databases">
        <title>Genome sequence of Geothermobacter sp. EPR-M, Deep-Sea Iron Reducer.</title>
        <authorList>
            <person name="Tully B."/>
            <person name="Savalia P."/>
            <person name="Abuyen K."/>
            <person name="Baughan C."/>
            <person name="Romero E."/>
            <person name="Ronkowski C."/>
            <person name="Torres B."/>
            <person name="Tremblay J."/>
            <person name="Trujillo A."/>
            <person name="Tyler M."/>
            <person name="Perez-Rodriguez I."/>
            <person name="Amend J."/>
        </authorList>
    </citation>
    <scope>NUCLEOTIDE SEQUENCE [LARGE SCALE GENOMIC DNA]</scope>
    <source>
        <strain evidence="2 3">EPR-M</strain>
    </source>
</reference>
<comment type="caution">
    <text evidence="2">The sequence shown here is derived from an EMBL/GenBank/DDBJ whole genome shotgun (WGS) entry which is preliminary data.</text>
</comment>
<name>A0A1X0Y2N1_9BACT</name>
<protein>
    <submittedName>
        <fullName evidence="2">4-carboxymuconolactone decarboxylase</fullName>
    </submittedName>
</protein>
<dbReference type="EMBL" id="NAAD01000012">
    <property type="protein sequence ID" value="ORJ59302.1"/>
    <property type="molecule type" value="Genomic_DNA"/>
</dbReference>
<dbReference type="RefSeq" id="WP_085010732.1">
    <property type="nucleotide sequence ID" value="NZ_NAAD01000012.1"/>
</dbReference>
<keyword evidence="3" id="KW-1185">Reference proteome</keyword>
<sequence length="129" mass="14253">MSEEIAKKTAATAALYFNGVEGEKPYELWKSFDRGLARDLSLFITGQMYAREVLPHPTRQLVAIATLTALEKSEELELHLKAALNVGCKPRELAEAIFQTAVYAGVPAMNQGLKVLRAVLQQADLWPIP</sequence>
<evidence type="ECO:0000259" key="1">
    <source>
        <dbReference type="Pfam" id="PF02627"/>
    </source>
</evidence>
<dbReference type="InterPro" id="IPR052512">
    <property type="entry name" value="4CMD/NDH-1_regulator"/>
</dbReference>
<organism evidence="2 3">
    <name type="scientific">Geothermobacter hydrogeniphilus</name>
    <dbReference type="NCBI Taxonomy" id="1969733"/>
    <lineage>
        <taxon>Bacteria</taxon>
        <taxon>Pseudomonadati</taxon>
        <taxon>Thermodesulfobacteriota</taxon>
        <taxon>Desulfuromonadia</taxon>
        <taxon>Desulfuromonadales</taxon>
        <taxon>Geothermobacteraceae</taxon>
        <taxon>Geothermobacter</taxon>
    </lineage>
</organism>
<dbReference type="PANTHER" id="PTHR33570:SF2">
    <property type="entry name" value="CARBOXYMUCONOLACTONE DECARBOXYLASE-LIKE DOMAIN-CONTAINING PROTEIN"/>
    <property type="match status" value="1"/>
</dbReference>
<feature type="domain" description="Carboxymuconolactone decarboxylase-like" evidence="1">
    <location>
        <begin position="43"/>
        <end position="117"/>
    </location>
</feature>
<gene>
    <name evidence="2" type="ORF">B5V00_10435</name>
</gene>
<evidence type="ECO:0000313" key="2">
    <source>
        <dbReference type="EMBL" id="ORJ59302.1"/>
    </source>
</evidence>
<dbReference type="OrthoDB" id="9793083at2"/>
<dbReference type="InterPro" id="IPR029032">
    <property type="entry name" value="AhpD-like"/>
</dbReference>
<dbReference type="GO" id="GO:0051920">
    <property type="term" value="F:peroxiredoxin activity"/>
    <property type="evidence" value="ECO:0007669"/>
    <property type="project" value="InterPro"/>
</dbReference>